<name>A0A3D9JMG4_9BACL</name>
<dbReference type="PROSITE" id="PS00059">
    <property type="entry name" value="ADH_ZINC"/>
    <property type="match status" value="1"/>
</dbReference>
<keyword evidence="7" id="KW-1185">Reference proteome</keyword>
<evidence type="ECO:0000256" key="4">
    <source>
        <dbReference type="RuleBase" id="RU361277"/>
    </source>
</evidence>
<comment type="similarity">
    <text evidence="4">Belongs to the zinc-containing alcohol dehydrogenase family.</text>
</comment>
<reference evidence="6 7" key="1">
    <citation type="submission" date="2018-07" db="EMBL/GenBank/DDBJ databases">
        <title>Genomic Encyclopedia of Type Strains, Phase III (KMG-III): the genomes of soil and plant-associated and newly described type strains.</title>
        <authorList>
            <person name="Whitman W."/>
        </authorList>
    </citation>
    <scope>NUCLEOTIDE SEQUENCE [LARGE SCALE GENOMIC DNA]</scope>
    <source>
        <strain evidence="6 7">CECT 7287</strain>
    </source>
</reference>
<sequence>MKALMWNGPRQMDLVRLDVPEPARGEALIKVAVVGICGSDLEGYLGHNSLRKPPLLMGHEFSGTIVSIGRDVKGWSVGDRVVANPLIACGTCPRCVRGRPNLCDRRQIVGIHRPGAYAEYTTVPVSCLQKFPDSLSFEDAALTEPLACALRAVRRSIADFPLVQMLVIGAGPIGILSALTAQVLGAAKVWIMDKNERRLQTAARLQLSGAFSSGDSDVAEQVRLAAGSRGVDVVLDAAGFQPTRELAIRLLNPGGIFMNIGLGIDDTVLPINHAIRSEIEIRGSFCYSPQDFSDALCLLESGKIGSEQWSTVRTLEDGIASFEELVSGQTSIGKILLSMD</sequence>
<protein>
    <submittedName>
        <fullName evidence="6">Threonine dehydrogenase-like Zn-dependent dehydrogenase</fullName>
    </submittedName>
</protein>
<dbReference type="SUPFAM" id="SSF51735">
    <property type="entry name" value="NAD(P)-binding Rossmann-fold domains"/>
    <property type="match status" value="1"/>
</dbReference>
<dbReference type="Gene3D" id="3.40.50.720">
    <property type="entry name" value="NAD(P)-binding Rossmann-like Domain"/>
    <property type="match status" value="1"/>
</dbReference>
<dbReference type="Proteomes" id="UP000256977">
    <property type="component" value="Unassembled WGS sequence"/>
</dbReference>
<evidence type="ECO:0000256" key="3">
    <source>
        <dbReference type="ARBA" id="ARBA00023002"/>
    </source>
</evidence>
<dbReference type="SMART" id="SM00829">
    <property type="entry name" value="PKS_ER"/>
    <property type="match status" value="1"/>
</dbReference>
<organism evidence="6 7">
    <name type="scientific">Cohnella phaseoli</name>
    <dbReference type="NCBI Taxonomy" id="456490"/>
    <lineage>
        <taxon>Bacteria</taxon>
        <taxon>Bacillati</taxon>
        <taxon>Bacillota</taxon>
        <taxon>Bacilli</taxon>
        <taxon>Bacillales</taxon>
        <taxon>Paenibacillaceae</taxon>
        <taxon>Cohnella</taxon>
    </lineage>
</organism>
<comment type="cofactor">
    <cofactor evidence="4">
        <name>Zn(2+)</name>
        <dbReference type="ChEBI" id="CHEBI:29105"/>
    </cofactor>
</comment>
<dbReference type="InterPro" id="IPR011032">
    <property type="entry name" value="GroES-like_sf"/>
</dbReference>
<dbReference type="InterPro" id="IPR036291">
    <property type="entry name" value="NAD(P)-bd_dom_sf"/>
</dbReference>
<dbReference type="Pfam" id="PF08240">
    <property type="entry name" value="ADH_N"/>
    <property type="match status" value="1"/>
</dbReference>
<dbReference type="PANTHER" id="PTHR43401:SF2">
    <property type="entry name" value="L-THREONINE 3-DEHYDROGENASE"/>
    <property type="match status" value="1"/>
</dbReference>
<comment type="caution">
    <text evidence="6">The sequence shown here is derived from an EMBL/GenBank/DDBJ whole genome shotgun (WGS) entry which is preliminary data.</text>
</comment>
<dbReference type="InterPro" id="IPR002328">
    <property type="entry name" value="ADH_Zn_CS"/>
</dbReference>
<evidence type="ECO:0000259" key="5">
    <source>
        <dbReference type="SMART" id="SM00829"/>
    </source>
</evidence>
<keyword evidence="2 4" id="KW-0862">Zinc</keyword>
<feature type="domain" description="Enoyl reductase (ER)" evidence="5">
    <location>
        <begin position="8"/>
        <end position="337"/>
    </location>
</feature>
<dbReference type="OrthoDB" id="9777057at2"/>
<dbReference type="InterPro" id="IPR020843">
    <property type="entry name" value="ER"/>
</dbReference>
<evidence type="ECO:0000256" key="1">
    <source>
        <dbReference type="ARBA" id="ARBA00022723"/>
    </source>
</evidence>
<keyword evidence="3" id="KW-0560">Oxidoreductase</keyword>
<dbReference type="RefSeq" id="WP_116062566.1">
    <property type="nucleotide sequence ID" value="NZ_QRDZ01000017.1"/>
</dbReference>
<dbReference type="GO" id="GO:0016491">
    <property type="term" value="F:oxidoreductase activity"/>
    <property type="evidence" value="ECO:0007669"/>
    <property type="project" value="UniProtKB-KW"/>
</dbReference>
<dbReference type="CDD" id="cd08236">
    <property type="entry name" value="sugar_DH"/>
    <property type="match status" value="1"/>
</dbReference>
<keyword evidence="1 4" id="KW-0479">Metal-binding</keyword>
<dbReference type="GO" id="GO:0008270">
    <property type="term" value="F:zinc ion binding"/>
    <property type="evidence" value="ECO:0007669"/>
    <property type="project" value="InterPro"/>
</dbReference>
<dbReference type="AlphaFoldDB" id="A0A3D9JMG4"/>
<dbReference type="Gene3D" id="3.90.180.10">
    <property type="entry name" value="Medium-chain alcohol dehydrogenases, catalytic domain"/>
    <property type="match status" value="1"/>
</dbReference>
<dbReference type="EMBL" id="QRDZ01000017">
    <property type="protein sequence ID" value="RED75144.1"/>
    <property type="molecule type" value="Genomic_DNA"/>
</dbReference>
<dbReference type="InterPro" id="IPR013149">
    <property type="entry name" value="ADH-like_C"/>
</dbReference>
<evidence type="ECO:0000256" key="2">
    <source>
        <dbReference type="ARBA" id="ARBA00022833"/>
    </source>
</evidence>
<dbReference type="InterPro" id="IPR050129">
    <property type="entry name" value="Zn_alcohol_dh"/>
</dbReference>
<proteinExistence type="inferred from homology"/>
<gene>
    <name evidence="6" type="ORF">DFP98_117116</name>
</gene>
<dbReference type="Pfam" id="PF00107">
    <property type="entry name" value="ADH_zinc_N"/>
    <property type="match status" value="1"/>
</dbReference>
<evidence type="ECO:0000313" key="7">
    <source>
        <dbReference type="Proteomes" id="UP000256977"/>
    </source>
</evidence>
<accession>A0A3D9JMG4</accession>
<dbReference type="SUPFAM" id="SSF50129">
    <property type="entry name" value="GroES-like"/>
    <property type="match status" value="1"/>
</dbReference>
<dbReference type="InterPro" id="IPR013154">
    <property type="entry name" value="ADH-like_N"/>
</dbReference>
<evidence type="ECO:0000313" key="6">
    <source>
        <dbReference type="EMBL" id="RED75144.1"/>
    </source>
</evidence>
<dbReference type="PANTHER" id="PTHR43401">
    <property type="entry name" value="L-THREONINE 3-DEHYDROGENASE"/>
    <property type="match status" value="1"/>
</dbReference>